<sequence length="44" mass="5484">MDLLKEQGEDRPLFSHHICENWKFKFLPFCCIYIKFKYHSLHLQ</sequence>
<evidence type="ECO:0000313" key="2">
    <source>
        <dbReference type="Proteomes" id="UP001152888"/>
    </source>
</evidence>
<name>A0A9P0LW31_ACAOB</name>
<gene>
    <name evidence="1" type="ORF">ACAOBT_LOCUS27904</name>
</gene>
<comment type="caution">
    <text evidence="1">The sequence shown here is derived from an EMBL/GenBank/DDBJ whole genome shotgun (WGS) entry which is preliminary data.</text>
</comment>
<evidence type="ECO:0000313" key="1">
    <source>
        <dbReference type="EMBL" id="CAH2004276.1"/>
    </source>
</evidence>
<dbReference type="AlphaFoldDB" id="A0A9P0LW31"/>
<proteinExistence type="predicted"/>
<organism evidence="1 2">
    <name type="scientific">Acanthoscelides obtectus</name>
    <name type="common">Bean weevil</name>
    <name type="synonym">Bruchus obtectus</name>
    <dbReference type="NCBI Taxonomy" id="200917"/>
    <lineage>
        <taxon>Eukaryota</taxon>
        <taxon>Metazoa</taxon>
        <taxon>Ecdysozoa</taxon>
        <taxon>Arthropoda</taxon>
        <taxon>Hexapoda</taxon>
        <taxon>Insecta</taxon>
        <taxon>Pterygota</taxon>
        <taxon>Neoptera</taxon>
        <taxon>Endopterygota</taxon>
        <taxon>Coleoptera</taxon>
        <taxon>Polyphaga</taxon>
        <taxon>Cucujiformia</taxon>
        <taxon>Chrysomeloidea</taxon>
        <taxon>Chrysomelidae</taxon>
        <taxon>Bruchinae</taxon>
        <taxon>Bruchini</taxon>
        <taxon>Acanthoscelides</taxon>
    </lineage>
</organism>
<dbReference type="Proteomes" id="UP001152888">
    <property type="component" value="Unassembled WGS sequence"/>
</dbReference>
<dbReference type="EMBL" id="CAKOFQ010007583">
    <property type="protein sequence ID" value="CAH2004276.1"/>
    <property type="molecule type" value="Genomic_DNA"/>
</dbReference>
<keyword evidence="2" id="KW-1185">Reference proteome</keyword>
<reference evidence="1" key="1">
    <citation type="submission" date="2022-03" db="EMBL/GenBank/DDBJ databases">
        <authorList>
            <person name="Sayadi A."/>
        </authorList>
    </citation>
    <scope>NUCLEOTIDE SEQUENCE</scope>
</reference>
<protein>
    <submittedName>
        <fullName evidence="1">Uncharacterized protein</fullName>
    </submittedName>
</protein>
<accession>A0A9P0LW31</accession>